<dbReference type="PANTHER" id="PTHR22812">
    <property type="entry name" value="CHROMOBOX PROTEIN"/>
    <property type="match status" value="1"/>
</dbReference>
<protein>
    <submittedName>
        <fullName evidence="6">Chromo domain-containing protein</fullName>
    </submittedName>
</protein>
<keyword evidence="2" id="KW-0539">Nucleus</keyword>
<reference evidence="6" key="1">
    <citation type="submission" date="2022-11" db="UniProtKB">
        <authorList>
            <consortium name="WormBaseParasite"/>
        </authorList>
    </citation>
    <scope>IDENTIFICATION</scope>
</reference>
<dbReference type="WBParaSite" id="PSU_v2.g11350.t1">
    <property type="protein sequence ID" value="PSU_v2.g11350.t1"/>
    <property type="gene ID" value="PSU_v2.g11350"/>
</dbReference>
<organism evidence="5 6">
    <name type="scientific">Panagrolaimus superbus</name>
    <dbReference type="NCBI Taxonomy" id="310955"/>
    <lineage>
        <taxon>Eukaryota</taxon>
        <taxon>Metazoa</taxon>
        <taxon>Ecdysozoa</taxon>
        <taxon>Nematoda</taxon>
        <taxon>Chromadorea</taxon>
        <taxon>Rhabditida</taxon>
        <taxon>Tylenchina</taxon>
        <taxon>Panagrolaimomorpha</taxon>
        <taxon>Panagrolaimoidea</taxon>
        <taxon>Panagrolaimidae</taxon>
        <taxon>Panagrolaimus</taxon>
    </lineage>
</organism>
<comment type="subcellular location">
    <subcellularLocation>
        <location evidence="1">Nucleus</location>
    </subcellularLocation>
</comment>
<dbReference type="SMART" id="SM00298">
    <property type="entry name" value="CHROMO"/>
    <property type="match status" value="1"/>
</dbReference>
<feature type="region of interest" description="Disordered" evidence="3">
    <location>
        <begin position="47"/>
        <end position="68"/>
    </location>
</feature>
<evidence type="ECO:0000313" key="6">
    <source>
        <dbReference type="WBParaSite" id="PSU_v2.g11350.t1"/>
    </source>
</evidence>
<feature type="domain" description="Chromo" evidence="4">
    <location>
        <begin position="23"/>
        <end position="68"/>
    </location>
</feature>
<dbReference type="PROSITE" id="PS50013">
    <property type="entry name" value="CHROMO_2"/>
    <property type="match status" value="1"/>
</dbReference>
<dbReference type="CDD" id="cd00024">
    <property type="entry name" value="CD_CSD"/>
    <property type="match status" value="1"/>
</dbReference>
<evidence type="ECO:0000256" key="3">
    <source>
        <dbReference type="SAM" id="MobiDB-lite"/>
    </source>
</evidence>
<evidence type="ECO:0000256" key="1">
    <source>
        <dbReference type="ARBA" id="ARBA00004123"/>
    </source>
</evidence>
<dbReference type="SUPFAM" id="SSF54160">
    <property type="entry name" value="Chromo domain-like"/>
    <property type="match status" value="1"/>
</dbReference>
<dbReference type="InterPro" id="IPR023780">
    <property type="entry name" value="Chromo_domain"/>
</dbReference>
<sequence length="68" mass="7804">MDSKKNSESSDSSDASETNGGTYEVENIIADRYNRGTHEFRIRWLGYPPDADTWEPEDSLVTNNKQYD</sequence>
<dbReference type="InterPro" id="IPR023779">
    <property type="entry name" value="Chromodomain_CS"/>
</dbReference>
<dbReference type="GO" id="GO:0005634">
    <property type="term" value="C:nucleus"/>
    <property type="evidence" value="ECO:0007669"/>
    <property type="project" value="UniProtKB-SubCell"/>
</dbReference>
<dbReference type="Pfam" id="PF00385">
    <property type="entry name" value="Chromo"/>
    <property type="match status" value="1"/>
</dbReference>
<dbReference type="AlphaFoldDB" id="A0A914XTR3"/>
<dbReference type="InterPro" id="IPR016197">
    <property type="entry name" value="Chromo-like_dom_sf"/>
</dbReference>
<dbReference type="PROSITE" id="PS00598">
    <property type="entry name" value="CHROMO_1"/>
    <property type="match status" value="1"/>
</dbReference>
<name>A0A914XTR3_9BILA</name>
<dbReference type="InterPro" id="IPR051219">
    <property type="entry name" value="Heterochromatin_chromo-domain"/>
</dbReference>
<evidence type="ECO:0000313" key="5">
    <source>
        <dbReference type="Proteomes" id="UP000887577"/>
    </source>
</evidence>
<keyword evidence="5" id="KW-1185">Reference proteome</keyword>
<feature type="region of interest" description="Disordered" evidence="3">
    <location>
        <begin position="1"/>
        <end position="25"/>
    </location>
</feature>
<evidence type="ECO:0000259" key="4">
    <source>
        <dbReference type="PROSITE" id="PS50013"/>
    </source>
</evidence>
<dbReference type="Gene3D" id="2.40.50.40">
    <property type="match status" value="1"/>
</dbReference>
<proteinExistence type="predicted"/>
<evidence type="ECO:0000256" key="2">
    <source>
        <dbReference type="ARBA" id="ARBA00023242"/>
    </source>
</evidence>
<accession>A0A914XTR3</accession>
<dbReference type="InterPro" id="IPR000953">
    <property type="entry name" value="Chromo/chromo_shadow_dom"/>
</dbReference>
<dbReference type="Proteomes" id="UP000887577">
    <property type="component" value="Unplaced"/>
</dbReference>